<feature type="compositionally biased region" description="Polar residues" evidence="7">
    <location>
        <begin position="311"/>
        <end position="320"/>
    </location>
</feature>
<feature type="region of interest" description="Disordered" evidence="7">
    <location>
        <begin position="308"/>
        <end position="328"/>
    </location>
</feature>
<evidence type="ECO:0000256" key="7">
    <source>
        <dbReference type="SAM" id="MobiDB-lite"/>
    </source>
</evidence>
<dbReference type="Proteomes" id="UP001230051">
    <property type="component" value="Unassembled WGS sequence"/>
</dbReference>
<evidence type="ECO:0000256" key="6">
    <source>
        <dbReference type="SAM" id="Coils"/>
    </source>
</evidence>
<proteinExistence type="inferred from homology"/>
<accession>A0AAD8CSF7</accession>
<keyword evidence="6" id="KW-0175">Coiled coil</keyword>
<sequence length="436" mass="47617">MTAAKGTGADHAMRSQEPWRLAQPSPTHQRLLRFGCRSKREPSIKGKLRIKSPPGAFLILGVFVVLVGMAVAVAGYWPHRGQRGGSVSHAGGGLNDSRPSRRVVGGRTILSTPHLLHHDRMKLLGPVIMGVGLFIVICANTMLYENRDKETQLLLTQEMISSIKATGLFDNQDNTGSRHYQWMTNLSSADLNIRCLEELVGSDCLCLQTQPNHGGKWVDCYQPDCLQTKVQLLHHKEPSPTLSLCSIHSDSCNSSKGNINVLSCQTVETAGFSSSTNTPSLPVIKLNNRLIEAGFSVSAAAELCASPEEPTGSTFSSGRTSDGGGLAGGYSMTAGPNVDPFSRGEIFVQDPCRKEFSSDVCLNLAGHSNSLDLGQGGVQLGAPLEERKNRSWPRLDLCNMKRYIKLESHEDSLEKLLDQLEHQYSQWEKNYTGPYQ</sequence>
<comment type="similarity">
    <text evidence="2">Belongs to the TMEM200 family.</text>
</comment>
<feature type="transmembrane region" description="Helical" evidence="8">
    <location>
        <begin position="55"/>
        <end position="77"/>
    </location>
</feature>
<keyword evidence="10" id="KW-1185">Reference proteome</keyword>
<feature type="coiled-coil region" evidence="6">
    <location>
        <begin position="403"/>
        <end position="430"/>
    </location>
</feature>
<dbReference type="InterPro" id="IPR018787">
    <property type="entry name" value="DUF2371_TMEM200"/>
</dbReference>
<feature type="transmembrane region" description="Helical" evidence="8">
    <location>
        <begin position="123"/>
        <end position="144"/>
    </location>
</feature>
<dbReference type="EMBL" id="JAGXEW010000027">
    <property type="protein sequence ID" value="KAK1156897.1"/>
    <property type="molecule type" value="Genomic_DNA"/>
</dbReference>
<keyword evidence="4 8" id="KW-1133">Transmembrane helix</keyword>
<evidence type="ECO:0000256" key="2">
    <source>
        <dbReference type="ARBA" id="ARBA00005308"/>
    </source>
</evidence>
<name>A0AAD8CSF7_ACIOX</name>
<comment type="subcellular location">
    <subcellularLocation>
        <location evidence="1">Membrane</location>
        <topology evidence="1">Multi-pass membrane protein</topology>
    </subcellularLocation>
</comment>
<dbReference type="GO" id="GO:0016020">
    <property type="term" value="C:membrane"/>
    <property type="evidence" value="ECO:0007669"/>
    <property type="project" value="UniProtKB-SubCell"/>
</dbReference>
<organism evidence="9 10">
    <name type="scientific">Acipenser oxyrinchus oxyrinchus</name>
    <dbReference type="NCBI Taxonomy" id="40147"/>
    <lineage>
        <taxon>Eukaryota</taxon>
        <taxon>Metazoa</taxon>
        <taxon>Chordata</taxon>
        <taxon>Craniata</taxon>
        <taxon>Vertebrata</taxon>
        <taxon>Euteleostomi</taxon>
        <taxon>Actinopterygii</taxon>
        <taxon>Chondrostei</taxon>
        <taxon>Acipenseriformes</taxon>
        <taxon>Acipenseridae</taxon>
        <taxon>Acipenser</taxon>
    </lineage>
</organism>
<keyword evidence="3 8" id="KW-0812">Transmembrane</keyword>
<evidence type="ECO:0000256" key="5">
    <source>
        <dbReference type="ARBA" id="ARBA00023136"/>
    </source>
</evidence>
<gene>
    <name evidence="9" type="primary">TMEM200A</name>
    <name evidence="9" type="ORF">AOXY_G25973</name>
</gene>
<dbReference type="PANTHER" id="PTHR31815:SF3">
    <property type="entry name" value="TRANSMEMBRANE PROTEIN 200B"/>
    <property type="match status" value="1"/>
</dbReference>
<dbReference type="PANTHER" id="PTHR31815">
    <property type="entry name" value="AGAP005329-PA"/>
    <property type="match status" value="1"/>
</dbReference>
<dbReference type="AlphaFoldDB" id="A0AAD8CSF7"/>
<evidence type="ECO:0000256" key="4">
    <source>
        <dbReference type="ARBA" id="ARBA00022989"/>
    </source>
</evidence>
<evidence type="ECO:0000256" key="8">
    <source>
        <dbReference type="SAM" id="Phobius"/>
    </source>
</evidence>
<feature type="region of interest" description="Disordered" evidence="7">
    <location>
        <begin position="1"/>
        <end position="27"/>
    </location>
</feature>
<evidence type="ECO:0000256" key="1">
    <source>
        <dbReference type="ARBA" id="ARBA00004141"/>
    </source>
</evidence>
<reference evidence="9" key="1">
    <citation type="submission" date="2022-02" db="EMBL/GenBank/DDBJ databases">
        <title>Atlantic sturgeon de novo genome assembly.</title>
        <authorList>
            <person name="Stock M."/>
            <person name="Klopp C."/>
            <person name="Guiguen Y."/>
            <person name="Cabau C."/>
            <person name="Parinello H."/>
            <person name="Santidrian Yebra-Pimentel E."/>
            <person name="Kuhl H."/>
            <person name="Dirks R.P."/>
            <person name="Guessner J."/>
            <person name="Wuertz S."/>
            <person name="Du K."/>
            <person name="Schartl M."/>
        </authorList>
    </citation>
    <scope>NUCLEOTIDE SEQUENCE</scope>
    <source>
        <strain evidence="9">STURGEONOMICS-FGT-2020</strain>
        <tissue evidence="9">Whole blood</tissue>
    </source>
</reference>
<keyword evidence="5 8" id="KW-0472">Membrane</keyword>
<evidence type="ECO:0000313" key="10">
    <source>
        <dbReference type="Proteomes" id="UP001230051"/>
    </source>
</evidence>
<evidence type="ECO:0000256" key="3">
    <source>
        <dbReference type="ARBA" id="ARBA00022692"/>
    </source>
</evidence>
<comment type="caution">
    <text evidence="9">The sequence shown here is derived from an EMBL/GenBank/DDBJ whole genome shotgun (WGS) entry which is preliminary data.</text>
</comment>
<protein>
    <submittedName>
        <fullName evidence="9">Transmembrane protein 200A-like</fullName>
    </submittedName>
</protein>
<evidence type="ECO:0000313" key="9">
    <source>
        <dbReference type="EMBL" id="KAK1156897.1"/>
    </source>
</evidence>
<dbReference type="Pfam" id="PF10177">
    <property type="entry name" value="DUF2371"/>
    <property type="match status" value="1"/>
</dbReference>